<protein>
    <submittedName>
        <fullName evidence="1">Uncharacterized protein</fullName>
    </submittedName>
</protein>
<evidence type="ECO:0000313" key="2">
    <source>
        <dbReference type="Proteomes" id="UP001314169"/>
    </source>
</evidence>
<accession>A0ABN9ZCW3</accession>
<dbReference type="EMBL" id="OY882869">
    <property type="protein sequence ID" value="CAK6435398.1"/>
    <property type="molecule type" value="Genomic_DNA"/>
</dbReference>
<dbReference type="Proteomes" id="UP001314169">
    <property type="component" value="Chromosome 12"/>
</dbReference>
<reference evidence="1" key="1">
    <citation type="submission" date="2023-12" db="EMBL/GenBank/DDBJ databases">
        <authorList>
            <person name="Brown T."/>
        </authorList>
    </citation>
    <scope>NUCLEOTIDE SEQUENCE</scope>
</reference>
<name>A0ABN9ZCW3_PIPNA</name>
<gene>
    <name evidence="1" type="ORF">MPIPNATIZW_LOCUS3704</name>
</gene>
<organism evidence="1 2">
    <name type="scientific">Pipistrellus nathusii</name>
    <name type="common">Nathusius' pipistrelle</name>
    <dbReference type="NCBI Taxonomy" id="59473"/>
    <lineage>
        <taxon>Eukaryota</taxon>
        <taxon>Metazoa</taxon>
        <taxon>Chordata</taxon>
        <taxon>Craniata</taxon>
        <taxon>Vertebrata</taxon>
        <taxon>Euteleostomi</taxon>
        <taxon>Mammalia</taxon>
        <taxon>Eutheria</taxon>
        <taxon>Laurasiatheria</taxon>
        <taxon>Chiroptera</taxon>
        <taxon>Yangochiroptera</taxon>
        <taxon>Vespertilionidae</taxon>
        <taxon>Pipistrellus</taxon>
    </lineage>
</organism>
<proteinExistence type="predicted"/>
<evidence type="ECO:0000313" key="1">
    <source>
        <dbReference type="EMBL" id="CAK6435398.1"/>
    </source>
</evidence>
<keyword evidence="2" id="KW-1185">Reference proteome</keyword>
<sequence length="124" mass="13266">MPHDKMIGCPIRKNICTPMFIAVQFTIVKIWNSPSAKKKVGKKAEVSPAGGSVARAPAKNQSVPGSILVKGTYLACRLPTPFGVPMGGNSLMWLSHVSVYLFSPSPPSLPLSLKPMEEMASSKN</sequence>